<dbReference type="EMBL" id="JAFJYH010000375">
    <property type="protein sequence ID" value="KAG4412494.1"/>
    <property type="molecule type" value="Genomic_DNA"/>
</dbReference>
<evidence type="ECO:0000256" key="1">
    <source>
        <dbReference type="SAM" id="Coils"/>
    </source>
</evidence>
<accession>A0A8H7T2X2</accession>
<reference evidence="3" key="1">
    <citation type="submission" date="2021-02" db="EMBL/GenBank/DDBJ databases">
        <title>Genome sequence Cadophora malorum strain M34.</title>
        <authorList>
            <person name="Stefanovic E."/>
            <person name="Vu D."/>
            <person name="Scully C."/>
            <person name="Dijksterhuis J."/>
            <person name="Roader J."/>
            <person name="Houbraken J."/>
        </authorList>
    </citation>
    <scope>NUCLEOTIDE SEQUENCE</scope>
    <source>
        <strain evidence="3">M34</strain>
    </source>
</reference>
<dbReference type="OrthoDB" id="3522192at2759"/>
<feature type="region of interest" description="Disordered" evidence="2">
    <location>
        <begin position="128"/>
        <end position="148"/>
    </location>
</feature>
<sequence length="148" mass="16762">MSQTINMTSEESVFTDKLEQMPFTPATQKVNVADAYDAQSRANNAERELSTARTKLTREIRKNRYLQQQNYEYMEALARAVQDCSVIRHHFDLVSSSHLALSQECQKAKVMVETLEAVIRMLSTSSLERSGSSNAMVRGEQPAVDKKE</sequence>
<gene>
    <name evidence="3" type="ORF">IFR04_014388</name>
</gene>
<protein>
    <submittedName>
        <fullName evidence="3">Uncharacterized protein</fullName>
    </submittedName>
</protein>
<proteinExistence type="predicted"/>
<name>A0A8H7T2X2_9HELO</name>
<dbReference type="AlphaFoldDB" id="A0A8H7T2X2"/>
<feature type="coiled-coil region" evidence="1">
    <location>
        <begin position="35"/>
        <end position="62"/>
    </location>
</feature>
<dbReference type="Proteomes" id="UP000664132">
    <property type="component" value="Unassembled WGS sequence"/>
</dbReference>
<evidence type="ECO:0000313" key="4">
    <source>
        <dbReference type="Proteomes" id="UP000664132"/>
    </source>
</evidence>
<evidence type="ECO:0000256" key="2">
    <source>
        <dbReference type="SAM" id="MobiDB-lite"/>
    </source>
</evidence>
<comment type="caution">
    <text evidence="3">The sequence shown here is derived from an EMBL/GenBank/DDBJ whole genome shotgun (WGS) entry which is preliminary data.</text>
</comment>
<keyword evidence="4" id="KW-1185">Reference proteome</keyword>
<evidence type="ECO:0000313" key="3">
    <source>
        <dbReference type="EMBL" id="KAG4412494.1"/>
    </source>
</evidence>
<organism evidence="3 4">
    <name type="scientific">Cadophora malorum</name>
    <dbReference type="NCBI Taxonomy" id="108018"/>
    <lineage>
        <taxon>Eukaryota</taxon>
        <taxon>Fungi</taxon>
        <taxon>Dikarya</taxon>
        <taxon>Ascomycota</taxon>
        <taxon>Pezizomycotina</taxon>
        <taxon>Leotiomycetes</taxon>
        <taxon>Helotiales</taxon>
        <taxon>Ploettnerulaceae</taxon>
        <taxon>Cadophora</taxon>
    </lineage>
</organism>
<keyword evidence="1" id="KW-0175">Coiled coil</keyword>